<evidence type="ECO:0000313" key="4">
    <source>
        <dbReference type="Proteomes" id="UP000027037"/>
    </source>
</evidence>
<protein>
    <submittedName>
        <fullName evidence="3">Uncharacterized protein</fullName>
    </submittedName>
</protein>
<feature type="compositionally biased region" description="Acidic residues" evidence="1">
    <location>
        <begin position="131"/>
        <end position="148"/>
    </location>
</feature>
<keyword evidence="2" id="KW-0812">Transmembrane</keyword>
<evidence type="ECO:0000313" key="3">
    <source>
        <dbReference type="EMBL" id="KCZ56436.1"/>
    </source>
</evidence>
<feature type="transmembrane region" description="Helical" evidence="2">
    <location>
        <begin position="6"/>
        <end position="25"/>
    </location>
</feature>
<dbReference type="Proteomes" id="UP000027037">
    <property type="component" value="Unassembled WGS sequence"/>
</dbReference>
<organism evidence="3 4">
    <name type="scientific">Hyphomonas beringensis</name>
    <dbReference type="NCBI Taxonomy" id="1280946"/>
    <lineage>
        <taxon>Bacteria</taxon>
        <taxon>Pseudomonadati</taxon>
        <taxon>Pseudomonadota</taxon>
        <taxon>Alphaproteobacteria</taxon>
        <taxon>Hyphomonadales</taxon>
        <taxon>Hyphomonadaceae</taxon>
        <taxon>Hyphomonas</taxon>
    </lineage>
</organism>
<keyword evidence="2" id="KW-0472">Membrane</keyword>
<keyword evidence="2" id="KW-1133">Transmembrane helix</keyword>
<reference evidence="3 4" key="1">
    <citation type="journal article" date="2014" name="Antonie Van Leeuwenhoek">
        <title>Hyphomonas beringensis sp. nov. and Hyphomonas chukchiensis sp. nov., isolated from surface seawater of the Bering Sea and Chukchi Sea.</title>
        <authorList>
            <person name="Li C."/>
            <person name="Lai Q."/>
            <person name="Li G."/>
            <person name="Dong C."/>
            <person name="Wang J."/>
            <person name="Liao Y."/>
            <person name="Shao Z."/>
        </authorList>
    </citation>
    <scope>NUCLEOTIDE SEQUENCE [LARGE SCALE GENOMIC DNA]</scope>
    <source>
        <strain evidence="3 4">25B14_1</strain>
    </source>
</reference>
<accession>A0A062U7U8</accession>
<dbReference type="EMBL" id="AWFF01000024">
    <property type="protein sequence ID" value="KCZ56436.1"/>
    <property type="molecule type" value="Genomic_DNA"/>
</dbReference>
<comment type="caution">
    <text evidence="3">The sequence shown here is derived from an EMBL/GenBank/DDBJ whole genome shotgun (WGS) entry which is preliminary data.</text>
</comment>
<feature type="region of interest" description="Disordered" evidence="1">
    <location>
        <begin position="90"/>
        <end position="148"/>
    </location>
</feature>
<feature type="transmembrane region" description="Helical" evidence="2">
    <location>
        <begin position="37"/>
        <end position="60"/>
    </location>
</feature>
<name>A0A062U7U8_9PROT</name>
<dbReference type="AlphaFoldDB" id="A0A062U7U8"/>
<dbReference type="InterPro" id="IPR046093">
    <property type="entry name" value="DUF6111"/>
</dbReference>
<dbReference type="OrthoDB" id="7632346at2"/>
<keyword evidence="4" id="KW-1185">Reference proteome</keyword>
<dbReference type="PATRIC" id="fig|1280946.3.peg.612"/>
<evidence type="ECO:0000256" key="1">
    <source>
        <dbReference type="SAM" id="MobiDB-lite"/>
    </source>
</evidence>
<sequence length="148" mass="16106">MAGRIIFEIFIFSIPFIVFGLYLLATSSAEQEGRRKWPVNTLFLIGIGLATITWFVLILMEPKERDVCHEPARFENGKIIPARDYPCDPHVENVGMPGERSGVRPATGATGETTGVHDASEIGARAPGDDPGAEAELPEPMQPDDDGN</sequence>
<proteinExistence type="predicted"/>
<dbReference type="Pfam" id="PF19606">
    <property type="entry name" value="DUF6111"/>
    <property type="match status" value="1"/>
</dbReference>
<dbReference type="STRING" id="1280946.HY29_09080"/>
<dbReference type="RefSeq" id="WP_034791941.1">
    <property type="nucleotide sequence ID" value="NZ_AWFF01000024.1"/>
</dbReference>
<gene>
    <name evidence="3" type="ORF">HY29_09080</name>
</gene>
<evidence type="ECO:0000256" key="2">
    <source>
        <dbReference type="SAM" id="Phobius"/>
    </source>
</evidence>